<dbReference type="RefSeq" id="XP_044547169.1">
    <property type="nucleotide sequence ID" value="XM_044696342.1"/>
</dbReference>
<dbReference type="InterPro" id="IPR017920">
    <property type="entry name" value="COMM"/>
</dbReference>
<keyword evidence="3" id="KW-1185">Reference proteome</keyword>
<dbReference type="EMBL" id="PYSW02000027">
    <property type="protein sequence ID" value="KAG2381489.1"/>
    <property type="molecule type" value="Genomic_DNA"/>
</dbReference>
<dbReference type="GeneID" id="68098932"/>
<evidence type="ECO:0000313" key="2">
    <source>
        <dbReference type="EMBL" id="KAG2381489.1"/>
    </source>
</evidence>
<dbReference type="Proteomes" id="UP000816034">
    <property type="component" value="Unassembled WGS sequence"/>
</dbReference>
<comment type="caution">
    <text evidence="2">The sequence shown here is derived from an EMBL/GenBank/DDBJ whole genome shotgun (WGS) entry which is preliminary data.</text>
</comment>
<dbReference type="InterPro" id="IPR047155">
    <property type="entry name" value="COMMD4/6/7/8"/>
</dbReference>
<dbReference type="PANTHER" id="PTHR16231">
    <property type="entry name" value="COMM DOMAIN-CONTAINING PROTEIN 4-8 FAMILY MEMBER"/>
    <property type="match status" value="1"/>
</dbReference>
<protein>
    <recommendedName>
        <fullName evidence="1">COMM domain-containing protein</fullName>
    </recommendedName>
</protein>
<evidence type="ECO:0000259" key="1">
    <source>
        <dbReference type="PROSITE" id="PS51269"/>
    </source>
</evidence>
<feature type="domain" description="COMM" evidence="1">
    <location>
        <begin position="131"/>
        <end position="202"/>
    </location>
</feature>
<proteinExistence type="predicted"/>
<name>A0AA88GM40_NAELO</name>
<dbReference type="Pfam" id="PF07258">
    <property type="entry name" value="COMM_domain"/>
    <property type="match status" value="1"/>
</dbReference>
<gene>
    <name evidence="2" type="ORF">C9374_006478</name>
</gene>
<accession>A0AA88GM40</accession>
<dbReference type="PROSITE" id="PS51269">
    <property type="entry name" value="COMM"/>
    <property type="match status" value="1"/>
</dbReference>
<dbReference type="AlphaFoldDB" id="A0AA88GM40"/>
<dbReference type="Pfam" id="PF21672">
    <property type="entry name" value="COMM_HN"/>
    <property type="match status" value="1"/>
</dbReference>
<evidence type="ECO:0000313" key="3">
    <source>
        <dbReference type="Proteomes" id="UP000816034"/>
    </source>
</evidence>
<reference evidence="2 3" key="1">
    <citation type="journal article" date="2018" name="BMC Genomics">
        <title>The genome of Naegleria lovaniensis, the basis for a comparative approach to unravel pathogenicity factors of the human pathogenic amoeba N. fowleri.</title>
        <authorList>
            <person name="Liechti N."/>
            <person name="Schurch N."/>
            <person name="Bruggmann R."/>
            <person name="Wittwer M."/>
        </authorList>
    </citation>
    <scope>NUCLEOTIDE SEQUENCE [LARGE SCALE GENOMIC DNA]</scope>
    <source>
        <strain evidence="2 3">ATCC 30569</strain>
    </source>
</reference>
<organism evidence="2 3">
    <name type="scientific">Naegleria lovaniensis</name>
    <name type="common">Amoeba</name>
    <dbReference type="NCBI Taxonomy" id="51637"/>
    <lineage>
        <taxon>Eukaryota</taxon>
        <taxon>Discoba</taxon>
        <taxon>Heterolobosea</taxon>
        <taxon>Tetramitia</taxon>
        <taxon>Eutetramitia</taxon>
        <taxon>Vahlkampfiidae</taxon>
        <taxon>Naegleria</taxon>
    </lineage>
</organism>
<sequence length="203" mass="23315">MRFHFCGGLDAPDWLLANVAILSNISSVQLKFLSIAIMKEICESETFDYDKALKRTEGACKDIKEVKSAIASILFIISNAARFDVEEQQLSLELQQIGLPKESSESLCRSYKSSKDKLIQHFKTKTLRLPKIDELKWRVDLVLSSSTLKSMNEPSVQLNLKILHSEEHGSVVTHERFELSADKFRILYNELKDVRQLMDEYMK</sequence>
<dbReference type="PANTHER" id="PTHR16231:SF4">
    <property type="entry name" value="COMM DOMAIN-CONTAINING PROTEIN 4"/>
    <property type="match status" value="1"/>
</dbReference>